<dbReference type="AlphaFoldDB" id="A0A2G9U7J0"/>
<protein>
    <submittedName>
        <fullName evidence="1">Uncharacterized protein</fullName>
    </submittedName>
</protein>
<dbReference type="EMBL" id="KZ348825">
    <property type="protein sequence ID" value="PIO65662.1"/>
    <property type="molecule type" value="Genomic_DNA"/>
</dbReference>
<dbReference type="OrthoDB" id="5780302at2759"/>
<accession>A0A2G9U7J0</accession>
<name>A0A2G9U7J0_TELCI</name>
<reference evidence="1 2" key="1">
    <citation type="submission" date="2015-09" db="EMBL/GenBank/DDBJ databases">
        <title>Draft genome of the parasitic nematode Teladorsagia circumcincta isolate WARC Sus (inbred).</title>
        <authorList>
            <person name="Mitreva M."/>
        </authorList>
    </citation>
    <scope>NUCLEOTIDE SEQUENCE [LARGE SCALE GENOMIC DNA]</scope>
    <source>
        <strain evidence="1 2">S</strain>
    </source>
</reference>
<proteinExistence type="predicted"/>
<gene>
    <name evidence="1" type="ORF">TELCIR_12652</name>
</gene>
<sequence>MYKFSTQLIEDDYKEYPMDYPIRTNIGDLVDVCNEQQRRLKRAEYRSLTRAERENSDMCRFLLRMDALFAELGVRHLTLGTLIASFVERDREKFFTVTSLRLSNTLSHMMGSTRKAHRQREIFSCPFCTRKRMPLSLDRTLLLGQTCFFTPRQKVQTD</sequence>
<organism evidence="1 2">
    <name type="scientific">Teladorsagia circumcincta</name>
    <name type="common">Brown stomach worm</name>
    <name type="synonym">Ostertagia circumcincta</name>
    <dbReference type="NCBI Taxonomy" id="45464"/>
    <lineage>
        <taxon>Eukaryota</taxon>
        <taxon>Metazoa</taxon>
        <taxon>Ecdysozoa</taxon>
        <taxon>Nematoda</taxon>
        <taxon>Chromadorea</taxon>
        <taxon>Rhabditida</taxon>
        <taxon>Rhabditina</taxon>
        <taxon>Rhabditomorpha</taxon>
        <taxon>Strongyloidea</taxon>
        <taxon>Trichostrongylidae</taxon>
        <taxon>Teladorsagia</taxon>
    </lineage>
</organism>
<dbReference type="Proteomes" id="UP000230423">
    <property type="component" value="Unassembled WGS sequence"/>
</dbReference>
<keyword evidence="2" id="KW-1185">Reference proteome</keyword>
<evidence type="ECO:0000313" key="2">
    <source>
        <dbReference type="Proteomes" id="UP000230423"/>
    </source>
</evidence>
<evidence type="ECO:0000313" key="1">
    <source>
        <dbReference type="EMBL" id="PIO65662.1"/>
    </source>
</evidence>